<keyword evidence="7" id="KW-1185">Reference proteome</keyword>
<protein>
    <recommendedName>
        <fullName evidence="5">NACHT domain-containing protein</fullName>
    </recommendedName>
</protein>
<dbReference type="SUPFAM" id="SSF50969">
    <property type="entry name" value="YVTN repeat-like/Quinoprotein amine dehydrogenase"/>
    <property type="match status" value="1"/>
</dbReference>
<keyword evidence="4" id="KW-0472">Membrane</keyword>
<feature type="transmembrane region" description="Helical" evidence="4">
    <location>
        <begin position="9"/>
        <end position="27"/>
    </location>
</feature>
<keyword evidence="4" id="KW-1133">Transmembrane helix</keyword>
<keyword evidence="4" id="KW-0812">Transmembrane</keyword>
<feature type="transmembrane region" description="Helical" evidence="4">
    <location>
        <begin position="545"/>
        <end position="570"/>
    </location>
</feature>
<evidence type="ECO:0000256" key="3">
    <source>
        <dbReference type="PROSITE-ProRule" id="PRU00221"/>
    </source>
</evidence>
<dbReference type="Pfam" id="PF00400">
    <property type="entry name" value="WD40"/>
    <property type="match status" value="1"/>
</dbReference>
<dbReference type="InterPro" id="IPR011047">
    <property type="entry name" value="Quinoprotein_ADH-like_sf"/>
</dbReference>
<evidence type="ECO:0000259" key="5">
    <source>
        <dbReference type="PROSITE" id="PS50837"/>
    </source>
</evidence>
<dbReference type="PANTHER" id="PTHR19879">
    <property type="entry name" value="TRANSCRIPTION INITIATION FACTOR TFIID"/>
    <property type="match status" value="1"/>
</dbReference>
<comment type="caution">
    <text evidence="6">The sequence shown here is derived from an EMBL/GenBank/DDBJ whole genome shotgun (WGS) entry which is preliminary data.</text>
</comment>
<evidence type="ECO:0000256" key="2">
    <source>
        <dbReference type="ARBA" id="ARBA00022737"/>
    </source>
</evidence>
<name>A0A8J4EJZ9_9ACTN</name>
<dbReference type="InterPro" id="IPR015943">
    <property type="entry name" value="WD40/YVTN_repeat-like_dom_sf"/>
</dbReference>
<feature type="transmembrane region" description="Helical" evidence="4">
    <location>
        <begin position="658"/>
        <end position="679"/>
    </location>
</feature>
<dbReference type="SUPFAM" id="SSF50998">
    <property type="entry name" value="Quinoprotein alcohol dehydrogenase-like"/>
    <property type="match status" value="1"/>
</dbReference>
<feature type="repeat" description="WD" evidence="3">
    <location>
        <begin position="1281"/>
        <end position="1317"/>
    </location>
</feature>
<evidence type="ECO:0000256" key="1">
    <source>
        <dbReference type="ARBA" id="ARBA00022574"/>
    </source>
</evidence>
<gene>
    <name evidence="6" type="ORF">Voc01_097790</name>
</gene>
<dbReference type="Pfam" id="PF05729">
    <property type="entry name" value="NACHT"/>
    <property type="match status" value="1"/>
</dbReference>
<evidence type="ECO:0000313" key="6">
    <source>
        <dbReference type="EMBL" id="GIJ74862.1"/>
    </source>
</evidence>
<dbReference type="PROSITE" id="PS50082">
    <property type="entry name" value="WD_REPEATS_2"/>
    <property type="match status" value="1"/>
</dbReference>
<dbReference type="PROSITE" id="PS50837">
    <property type="entry name" value="NACHT"/>
    <property type="match status" value="1"/>
</dbReference>
<dbReference type="SUPFAM" id="SSF52540">
    <property type="entry name" value="P-loop containing nucleoside triphosphate hydrolases"/>
    <property type="match status" value="1"/>
</dbReference>
<feature type="transmembrane region" description="Helical" evidence="4">
    <location>
        <begin position="509"/>
        <end position="539"/>
    </location>
</feature>
<reference evidence="6" key="1">
    <citation type="submission" date="2021-01" db="EMBL/GenBank/DDBJ databases">
        <title>Whole genome shotgun sequence of Virgisporangium ochraceum NBRC 16418.</title>
        <authorList>
            <person name="Komaki H."/>
            <person name="Tamura T."/>
        </authorList>
    </citation>
    <scope>NUCLEOTIDE SEQUENCE</scope>
    <source>
        <strain evidence="6">NBRC 16418</strain>
    </source>
</reference>
<keyword evidence="1 3" id="KW-0853">WD repeat</keyword>
<dbReference type="PROSITE" id="PS50294">
    <property type="entry name" value="WD_REPEATS_REGION"/>
    <property type="match status" value="1"/>
</dbReference>
<dbReference type="Gene3D" id="2.130.10.10">
    <property type="entry name" value="YVTN repeat-like/Quinoprotein amine dehydrogenase"/>
    <property type="match status" value="3"/>
</dbReference>
<dbReference type="InterPro" id="IPR001680">
    <property type="entry name" value="WD40_rpt"/>
</dbReference>
<feature type="transmembrane region" description="Helical" evidence="4">
    <location>
        <begin position="428"/>
        <end position="454"/>
    </location>
</feature>
<proteinExistence type="predicted"/>
<dbReference type="InterPro" id="IPR027417">
    <property type="entry name" value="P-loop_NTPase"/>
</dbReference>
<dbReference type="PANTHER" id="PTHR19879:SF9">
    <property type="entry name" value="TRANSCRIPTION INITIATION FACTOR TFIID SUBUNIT 5"/>
    <property type="match status" value="1"/>
</dbReference>
<feature type="domain" description="NACHT" evidence="5">
    <location>
        <begin position="154"/>
        <end position="269"/>
    </location>
</feature>
<organism evidence="6 7">
    <name type="scientific">Virgisporangium ochraceum</name>
    <dbReference type="NCBI Taxonomy" id="65505"/>
    <lineage>
        <taxon>Bacteria</taxon>
        <taxon>Bacillati</taxon>
        <taxon>Actinomycetota</taxon>
        <taxon>Actinomycetes</taxon>
        <taxon>Micromonosporales</taxon>
        <taxon>Micromonosporaceae</taxon>
        <taxon>Virgisporangium</taxon>
    </lineage>
</organism>
<accession>A0A8J4EJZ9</accession>
<feature type="transmembrane region" description="Helical" evidence="4">
    <location>
        <begin position="39"/>
        <end position="57"/>
    </location>
</feature>
<dbReference type="SMART" id="SM00320">
    <property type="entry name" value="WD40"/>
    <property type="match status" value="3"/>
</dbReference>
<feature type="transmembrane region" description="Helical" evidence="4">
    <location>
        <begin position="591"/>
        <end position="612"/>
    </location>
</feature>
<keyword evidence="2" id="KW-0677">Repeat</keyword>
<evidence type="ECO:0000256" key="4">
    <source>
        <dbReference type="SAM" id="Phobius"/>
    </source>
</evidence>
<evidence type="ECO:0000313" key="7">
    <source>
        <dbReference type="Proteomes" id="UP000635606"/>
    </source>
</evidence>
<dbReference type="InterPro" id="IPR011044">
    <property type="entry name" value="Quino_amine_DH_bsu"/>
</dbReference>
<dbReference type="Proteomes" id="UP000635606">
    <property type="component" value="Unassembled WGS sequence"/>
</dbReference>
<feature type="transmembrane region" description="Helical" evidence="4">
    <location>
        <begin position="758"/>
        <end position="777"/>
    </location>
</feature>
<dbReference type="InterPro" id="IPR019775">
    <property type="entry name" value="WD40_repeat_CS"/>
</dbReference>
<dbReference type="Gene3D" id="3.40.50.300">
    <property type="entry name" value="P-loop containing nucleotide triphosphate hydrolases"/>
    <property type="match status" value="1"/>
</dbReference>
<dbReference type="InterPro" id="IPR007111">
    <property type="entry name" value="NACHT_NTPase"/>
</dbReference>
<sequence length="1317" mass="141541">MRSRVLRTAVYAVVSIVAVGSLAWILTADAETSAKVAGAAALLVALLTLGLDIVSFLRQPDRDRPSVQELADDLAEIVRDQWLDEATARRLRDPHVLPLAWSLTTRNVGDSIESITGLAAGGRVTATRFAGRIGDNFEEAVDQLAQSFANLPTRRLVVLGEPGSGKTVLALLLTLGLLKTRTEGAAVPVMLSASTWDPVTERLSEWIARSLATSFYNGRTEVVRRLLGRRMILPIIDGLDEVSEHARRVAIREINDSLDQGSAIVVTCRAVEYQDLVRDGAPRLRGAPVVEVRRLAARDVAAYLGAVTWPPGTSWTSVVDRIESGADSALRAALSTPLIVSMVRMVYERLGGDPAELADEQRFDSRHAIEDHVTGLVIDAAYATAGSDSEPERWKAANARRWLTFLARYMHRYRERDLAWWLMSRRLLGAWVGPTIGVIGGVLLIMAASTWLLLVRNGKPISFQDTSMIGGGGTVAAILITIVWYAAVGRRPGRLSIGSARSSARVWSGFRTGVLVTAIPAVPALAAVAASMTILDIWIVYNVQWYFELVAQMFVVTIIVGCALAVHEYLITPPQRAKRTTPMTMLREDRLSSLVAAFAAGVLVAVMAYPGLVVASTVADLVTGAFMDWPGWPGEWQPVEVALANRQAATVDRFGSTWLMTGVAFVLPGVTFAVLVLLTRAWTRFLLARLILAATGRLPLRLADFLEDARGRQLLRQAGGAYQFRHARLQEHLVSRSPAVAPPTVRRIGGVVVTRRRLAFASVVLIAIAAVPALSGLPVDRSRLTRHGTYGFGTSYALSPDGKRIAVYGGRAPIAVWTIGAGDPTVFLRGMPGEVDEVAFTAGGRTIAAQSGRRTTTVTDDSLRLFDAKDGTEKFVLNRFTPFGRVGAGQSFVTIDDKGTADGNDDVTEAWSAVDGSPIPELTGNGEQNGASDKGTWYLRQLLDNQIEVWTVAPLRRLFVAERGSRIKTSDSERFLVLLERPDTIRIWNATTGTGVTAAAKIGIDGIDIDTSESIQFGAGETRLVVVQGGETSRVDDDAVWLWDTGKETPLISGFPVSNGIGTVSFSENGEILAVHVGVDNADPDDDQLMFWNARTGAQMGSIADVPGGIDDLQLSPDGKVVLLSSGYDTPDDGTDDKVSLFDVAGARLIAVLPGVAGWAGPGDGGFDPTSSIAVTSDSGVRFWSVTTGHLLSVASQTTSAGDVKWFGDGRTAVIDQGTNVEIRDVIANSTRDRFAVLADTNDGEGGGTSIDHDRRFVAAAGLHDDVMVWDLRSGRRLAIFRGHTGPVRSVRFAGTGCHLVTASTDRTVRIWDLPCG</sequence>
<dbReference type="PROSITE" id="PS00678">
    <property type="entry name" value="WD_REPEATS_1"/>
    <property type="match status" value="1"/>
</dbReference>
<feature type="transmembrane region" description="Helical" evidence="4">
    <location>
        <begin position="466"/>
        <end position="488"/>
    </location>
</feature>
<dbReference type="EMBL" id="BOPH01000145">
    <property type="protein sequence ID" value="GIJ74862.1"/>
    <property type="molecule type" value="Genomic_DNA"/>
</dbReference>